<keyword evidence="2" id="KW-0472">Membrane</keyword>
<name>A0A8C1YCC3_CYPCA</name>
<dbReference type="InterPro" id="IPR003599">
    <property type="entry name" value="Ig_sub"/>
</dbReference>
<dbReference type="InterPro" id="IPR013783">
    <property type="entry name" value="Ig-like_fold"/>
</dbReference>
<dbReference type="InterPro" id="IPR013098">
    <property type="entry name" value="Ig_I-set"/>
</dbReference>
<feature type="transmembrane region" description="Helical" evidence="2">
    <location>
        <begin position="1020"/>
        <end position="1040"/>
    </location>
</feature>
<dbReference type="SMART" id="SM00409">
    <property type="entry name" value="IG"/>
    <property type="match status" value="9"/>
</dbReference>
<dbReference type="AlphaFoldDB" id="A0A8C1YCC3"/>
<reference evidence="4" key="1">
    <citation type="submission" date="2025-08" db="UniProtKB">
        <authorList>
            <consortium name="Ensembl"/>
        </authorList>
    </citation>
    <scope>IDENTIFICATION</scope>
</reference>
<dbReference type="Pfam" id="PF07686">
    <property type="entry name" value="V-set"/>
    <property type="match status" value="2"/>
</dbReference>
<dbReference type="PROSITE" id="PS50835">
    <property type="entry name" value="IG_LIKE"/>
    <property type="match status" value="2"/>
</dbReference>
<dbReference type="SMART" id="SM00408">
    <property type="entry name" value="IGc2"/>
    <property type="match status" value="4"/>
</dbReference>
<keyword evidence="2" id="KW-0812">Transmembrane</keyword>
<feature type="region of interest" description="Disordered" evidence="1">
    <location>
        <begin position="1072"/>
        <end position="1093"/>
    </location>
</feature>
<dbReference type="Ensembl" id="ENSCCRT00015095202.1">
    <property type="protein sequence ID" value="ENSCCRP00015092241.1"/>
    <property type="gene ID" value="ENSCCRG00015037171.1"/>
</dbReference>
<dbReference type="PANTHER" id="PTHR21063">
    <property type="entry name" value="LFA-3"/>
    <property type="match status" value="1"/>
</dbReference>
<evidence type="ECO:0000256" key="2">
    <source>
        <dbReference type="SAM" id="Phobius"/>
    </source>
</evidence>
<accession>A0A8C1YCC3</accession>
<dbReference type="InterPro" id="IPR003598">
    <property type="entry name" value="Ig_sub2"/>
</dbReference>
<dbReference type="Gene3D" id="2.60.40.10">
    <property type="entry name" value="Immunoglobulins"/>
    <property type="match status" value="9"/>
</dbReference>
<evidence type="ECO:0000256" key="1">
    <source>
        <dbReference type="SAM" id="MobiDB-lite"/>
    </source>
</evidence>
<dbReference type="InterPro" id="IPR007110">
    <property type="entry name" value="Ig-like_dom"/>
</dbReference>
<dbReference type="InterPro" id="IPR013106">
    <property type="entry name" value="Ig_V-set"/>
</dbReference>
<dbReference type="InterPro" id="IPR036179">
    <property type="entry name" value="Ig-like_dom_sf"/>
</dbReference>
<keyword evidence="2" id="KW-1133">Transmembrane helix</keyword>
<evidence type="ECO:0000313" key="4">
    <source>
        <dbReference type="Ensembl" id="ENSCCRP00015092241.1"/>
    </source>
</evidence>
<evidence type="ECO:0000313" key="5">
    <source>
        <dbReference type="Proteomes" id="UP000694700"/>
    </source>
</evidence>
<proteinExistence type="predicted"/>
<sequence length="1093" mass="123378">MQFFRSVSRVTQSKSSSPAYRTIQNTYIVPVSVTEGDSVTLYTDIKTIQQEEISWYFNGIRIAEISGDPNKTCTDVQCYNGTERFRDRLKLNNQTGSLIITNITTTDSGEYKLQINSSSDSHLQLFNVSVCYVPEREKRKSVKEGDSVTLDPGEVKTTNDLMKWLFNDFTIAEINGDLSFICTDVQCLNAEERFRDRLKLDHQTGSLTITNTRSTDSGLYYLLITTIRFNIIKSFIVDVTGYVDTVSVSVMEGDSVTLYTDVETIQQVEIRWYFNDIHIAAISGDLNKTCTDVQCCYGTERFRDRLKLDHQTGSLTITNITTTDSGLLKLQINSSSDSLLQLFSVSVYDVPEREKIKSVKEGESVILDPGVVKNPNYLMKWLFNGIRIAEINGDLSFICTDVQCLYADGRFRDRLKLNQRTGSLTITNTRSEDTGLYYLLIISSRFSIRKSYIVNVTGVYGVHTDSVSVIEGDSVILHTDVETNQQKEIRWYFYEIRIAQITGDLSFICTDCKYSDERFRDRLKLDNKTGSLTITNITITDYGVYHLEIIRDSGIRHDSFSVAVHGVSAAERDEMKMKSVKEGESVTLEFDVINNLNYPMTWYFNDICMTKITRNQSKICEDSDEGFRDRLKVDHQTGSLTITDVRTTDSGDYKIQINSSSRISIIKSFIVNVTGVSSADKDGGSVSVKEGDSVTLQTSFKTDKPEKMIWYFDGFQIAEMTGDLSYICTDVQCNKGNERFRDRLKLDHQSGSLTITNITNTDSGLYKLKIFSKSGRISRKIYSVAVYGFSGVGSDGVSAFVMEEDSVTLYTDVETNQQKGVRWFNNDSLIAVIAGDLSNFCTDVQCDKGTERFRDRLQLDHQTGSLTITNIRTTDYGRYELEIISSSLNADHQRKVSKKTFSVAPPGVSAAQRDEVKRKSVKEGESVTLDTRVIKNPNLIKWYFNHTLIAEIIGDQSKICTDDQCEERFRDRMKLDNQTGSLTITNSRTTDSGLYKLHINSTYIHITRSFSVTVTADLTGVYTAVSVVLLLVVASAAIFYTCKWHSRRNYITRNNTDQVNVEDLSIDQNDSLLMTPTSQTSPTETNAANETPT</sequence>
<organism evidence="4 5">
    <name type="scientific">Cyprinus carpio</name>
    <name type="common">Common carp</name>
    <dbReference type="NCBI Taxonomy" id="7962"/>
    <lineage>
        <taxon>Eukaryota</taxon>
        <taxon>Metazoa</taxon>
        <taxon>Chordata</taxon>
        <taxon>Craniata</taxon>
        <taxon>Vertebrata</taxon>
        <taxon>Euteleostomi</taxon>
        <taxon>Actinopterygii</taxon>
        <taxon>Neopterygii</taxon>
        <taxon>Teleostei</taxon>
        <taxon>Ostariophysi</taxon>
        <taxon>Cypriniformes</taxon>
        <taxon>Cyprinidae</taxon>
        <taxon>Cyprininae</taxon>
        <taxon>Cyprinus</taxon>
    </lineage>
</organism>
<feature type="domain" description="Ig-like" evidence="3">
    <location>
        <begin position="906"/>
        <end position="1013"/>
    </location>
</feature>
<protein>
    <recommendedName>
        <fullName evidence="3">Ig-like domain-containing protein</fullName>
    </recommendedName>
</protein>
<feature type="domain" description="Ig-like" evidence="3">
    <location>
        <begin position="18"/>
        <end position="129"/>
    </location>
</feature>
<dbReference type="Pfam" id="PF07679">
    <property type="entry name" value="I-set"/>
    <property type="match status" value="1"/>
</dbReference>
<evidence type="ECO:0000259" key="3">
    <source>
        <dbReference type="PROSITE" id="PS50835"/>
    </source>
</evidence>
<dbReference type="Proteomes" id="UP000694700">
    <property type="component" value="Unplaced"/>
</dbReference>
<dbReference type="SUPFAM" id="SSF48726">
    <property type="entry name" value="Immunoglobulin"/>
    <property type="match status" value="9"/>
</dbReference>
<dbReference type="PANTHER" id="PTHR21063:SF4">
    <property type="entry name" value="CD48 ANTIGEN-RELATED"/>
    <property type="match status" value="1"/>
</dbReference>